<feature type="compositionally biased region" description="Basic and acidic residues" evidence="3">
    <location>
        <begin position="669"/>
        <end position="689"/>
    </location>
</feature>
<feature type="region of interest" description="Disordered" evidence="3">
    <location>
        <begin position="644"/>
        <end position="689"/>
    </location>
</feature>
<feature type="compositionally biased region" description="Pro residues" evidence="3">
    <location>
        <begin position="160"/>
        <end position="178"/>
    </location>
</feature>
<feature type="domain" description="RRM" evidence="4">
    <location>
        <begin position="351"/>
        <end position="425"/>
    </location>
</feature>
<dbReference type="EMBL" id="OU898278">
    <property type="protein sequence ID" value="CAG9832057.1"/>
    <property type="molecule type" value="Genomic_DNA"/>
</dbReference>
<reference evidence="5" key="1">
    <citation type="submission" date="2022-01" db="EMBL/GenBank/DDBJ databases">
        <authorList>
            <person name="King R."/>
        </authorList>
    </citation>
    <scope>NUCLEOTIDE SEQUENCE</scope>
</reference>
<feature type="compositionally biased region" description="Low complexity" evidence="3">
    <location>
        <begin position="61"/>
        <end position="71"/>
    </location>
</feature>
<feature type="region of interest" description="Disordered" evidence="3">
    <location>
        <begin position="429"/>
        <end position="538"/>
    </location>
</feature>
<dbReference type="PROSITE" id="PS50102">
    <property type="entry name" value="RRM"/>
    <property type="match status" value="1"/>
</dbReference>
<dbReference type="Proteomes" id="UP001153709">
    <property type="component" value="Chromosome 3"/>
</dbReference>
<evidence type="ECO:0000313" key="6">
    <source>
        <dbReference type="Proteomes" id="UP001153709"/>
    </source>
</evidence>
<evidence type="ECO:0000256" key="3">
    <source>
        <dbReference type="SAM" id="MobiDB-lite"/>
    </source>
</evidence>
<dbReference type="InterPro" id="IPR000504">
    <property type="entry name" value="RRM_dom"/>
</dbReference>
<dbReference type="OrthoDB" id="4726at2759"/>
<dbReference type="InterPro" id="IPR012677">
    <property type="entry name" value="Nucleotide-bd_a/b_plait_sf"/>
</dbReference>
<evidence type="ECO:0000313" key="5">
    <source>
        <dbReference type="EMBL" id="CAG9832057.1"/>
    </source>
</evidence>
<name>A0A9N9SYX6_DIABA</name>
<proteinExistence type="predicted"/>
<dbReference type="Pfam" id="PF00076">
    <property type="entry name" value="RRM_1"/>
    <property type="match status" value="1"/>
</dbReference>
<feature type="region of interest" description="Disordered" evidence="3">
    <location>
        <begin position="52"/>
        <end position="71"/>
    </location>
</feature>
<dbReference type="AlphaFoldDB" id="A0A9N9SYX6"/>
<dbReference type="InterPro" id="IPR035979">
    <property type="entry name" value="RBD_domain_sf"/>
</dbReference>
<feature type="region of interest" description="Disordered" evidence="3">
    <location>
        <begin position="148"/>
        <end position="184"/>
    </location>
</feature>
<evidence type="ECO:0000256" key="2">
    <source>
        <dbReference type="PROSITE-ProRule" id="PRU00176"/>
    </source>
</evidence>
<dbReference type="Gene3D" id="3.30.70.330">
    <property type="match status" value="1"/>
</dbReference>
<feature type="region of interest" description="Disordered" evidence="3">
    <location>
        <begin position="581"/>
        <end position="622"/>
    </location>
</feature>
<sequence length="732" mass="82963">MSNNNSNNASYLPAMFSTPPPMLSNASNWNGFKYPPQRQSPGSPRYRNPLIINGESPRNITSSPSEYSSTSNNTYMSSNVAQAQGPPIFDLPPPPPVNTSTAYAMNTSMQSLASNSFEGNANYQLMYRYANPAQFQYAMNSAHSNPYQLGPSIPFTSSQPPLPPVPPPENPPPPPPPSSMAQSHQALLQNSHYANFHNRIQFSPMFGYQKQNMYKRRYDGDGKKLAKKKKKPLSQVVPQKRDWSLAEARKALEVEKECNKNSKRQGLIIKFPDIELNRDIVSNFHSSIDSVHFQQPSTPRYCFITLRESADPETVIRQLNQIPFGLGYLTAEFKKDREDEQNLQPSDIDPLTLYVGNLAQEITKEDIIKTYPKQKRIDIGYAKKMKYTRYAFVSFYNVDDAVEAFQNTHSAQLYSKSLIVRFRRLHGTVGMPGEPKQNTPRPDSASTTTSTLESVTDSQDHDNSNQWDIDISNWDSEDTESQFKRSESPYTSDEEEQEESSISPLRIPLKREAFESPRTQHGPVPNREKKNIKPPGLPLETNIVPIAEEEDIKPPRSPLKTLFTVGSVDLSYKLHRPISIKEDKELLEVDRAESASERPITHDKNSNNDTKPEISDIKHEGSKLYSNTSYDHLRALHKQLRSAPVKVKIENDIQRDNERSSSNVSNLDRVSEKDRTSPQRNEDIDLTKDKVINSDKEIEKTAEVNTTNDRNTISNWDDIDEPVAVKTEKGKL</sequence>
<dbReference type="CDD" id="cd00590">
    <property type="entry name" value="RRM_SF"/>
    <property type="match status" value="1"/>
</dbReference>
<evidence type="ECO:0000256" key="1">
    <source>
        <dbReference type="ARBA" id="ARBA00022884"/>
    </source>
</evidence>
<gene>
    <name evidence="5" type="ORF">DIABBA_LOCUS5593</name>
</gene>
<dbReference type="SUPFAM" id="SSF54928">
    <property type="entry name" value="RNA-binding domain, RBD"/>
    <property type="match status" value="1"/>
</dbReference>
<dbReference type="SMART" id="SM00360">
    <property type="entry name" value="RRM"/>
    <property type="match status" value="1"/>
</dbReference>
<feature type="compositionally biased region" description="Polar residues" evidence="3">
    <location>
        <begin position="436"/>
        <end position="457"/>
    </location>
</feature>
<keyword evidence="1 2" id="KW-0694">RNA-binding</keyword>
<feature type="non-terminal residue" evidence="5">
    <location>
        <position position="732"/>
    </location>
</feature>
<keyword evidence="6" id="KW-1185">Reference proteome</keyword>
<organism evidence="5 6">
    <name type="scientific">Diabrotica balteata</name>
    <name type="common">Banded cucumber beetle</name>
    <dbReference type="NCBI Taxonomy" id="107213"/>
    <lineage>
        <taxon>Eukaryota</taxon>
        <taxon>Metazoa</taxon>
        <taxon>Ecdysozoa</taxon>
        <taxon>Arthropoda</taxon>
        <taxon>Hexapoda</taxon>
        <taxon>Insecta</taxon>
        <taxon>Pterygota</taxon>
        <taxon>Neoptera</taxon>
        <taxon>Endopterygota</taxon>
        <taxon>Coleoptera</taxon>
        <taxon>Polyphaga</taxon>
        <taxon>Cucujiformia</taxon>
        <taxon>Chrysomeloidea</taxon>
        <taxon>Chrysomelidae</taxon>
        <taxon>Galerucinae</taxon>
        <taxon>Diabroticina</taxon>
        <taxon>Diabroticites</taxon>
        <taxon>Diabrotica</taxon>
    </lineage>
</organism>
<dbReference type="GO" id="GO:0003723">
    <property type="term" value="F:RNA binding"/>
    <property type="evidence" value="ECO:0007669"/>
    <property type="project" value="UniProtKB-UniRule"/>
</dbReference>
<protein>
    <recommendedName>
        <fullName evidence="4">RRM domain-containing protein</fullName>
    </recommendedName>
</protein>
<accession>A0A9N9SYX6</accession>
<evidence type="ECO:0000259" key="4">
    <source>
        <dbReference type="PROSITE" id="PS50102"/>
    </source>
</evidence>
<feature type="compositionally biased region" description="Basic and acidic residues" evidence="3">
    <location>
        <begin position="647"/>
        <end position="659"/>
    </location>
</feature>